<dbReference type="RefSeq" id="WP_182810364.1">
    <property type="nucleotide sequence ID" value="NZ_JACJFM010000031.1"/>
</dbReference>
<organism evidence="1 2">
    <name type="scientific">Oceanospirillum sediminis</name>
    <dbReference type="NCBI Taxonomy" id="2760088"/>
    <lineage>
        <taxon>Bacteria</taxon>
        <taxon>Pseudomonadati</taxon>
        <taxon>Pseudomonadota</taxon>
        <taxon>Gammaproteobacteria</taxon>
        <taxon>Oceanospirillales</taxon>
        <taxon>Oceanospirillaceae</taxon>
        <taxon>Oceanospirillum</taxon>
    </lineage>
</organism>
<protein>
    <submittedName>
        <fullName evidence="1">Uncharacterized protein</fullName>
    </submittedName>
</protein>
<comment type="caution">
    <text evidence="1">The sequence shown here is derived from an EMBL/GenBank/DDBJ whole genome shotgun (WGS) entry which is preliminary data.</text>
</comment>
<dbReference type="Proteomes" id="UP000565262">
    <property type="component" value="Unassembled WGS sequence"/>
</dbReference>
<evidence type="ECO:0000313" key="2">
    <source>
        <dbReference type="Proteomes" id="UP000565262"/>
    </source>
</evidence>
<dbReference type="AlphaFoldDB" id="A0A839IUH1"/>
<dbReference type="EMBL" id="JACJFM010000031">
    <property type="protein sequence ID" value="MBB1488598.1"/>
    <property type="molecule type" value="Genomic_DNA"/>
</dbReference>
<name>A0A839IUH1_9GAMM</name>
<sequence>MMTPRMVPVILPQERPFSGCRQAYARYFWKLSASTYKNTEYGIIGLLLINGTHD</sequence>
<proteinExistence type="predicted"/>
<evidence type="ECO:0000313" key="1">
    <source>
        <dbReference type="EMBL" id="MBB1488598.1"/>
    </source>
</evidence>
<keyword evidence="2" id="KW-1185">Reference proteome</keyword>
<reference evidence="1 2" key="1">
    <citation type="submission" date="2020-08" db="EMBL/GenBank/DDBJ databases">
        <title>Oceanospirillum sp. nov. isolated from marine sediment.</title>
        <authorList>
            <person name="Ji X."/>
        </authorList>
    </citation>
    <scope>NUCLEOTIDE SEQUENCE [LARGE SCALE GENOMIC DNA]</scope>
    <source>
        <strain evidence="1 2">D5</strain>
    </source>
</reference>
<accession>A0A839IUH1</accession>
<gene>
    <name evidence="1" type="ORF">H4O21_18490</name>
</gene>